<dbReference type="InterPro" id="IPR001965">
    <property type="entry name" value="Znf_PHD"/>
</dbReference>
<evidence type="ECO:0000313" key="8">
    <source>
        <dbReference type="EMBL" id="KAK9271648.1"/>
    </source>
</evidence>
<dbReference type="InterPro" id="IPR013083">
    <property type="entry name" value="Znf_RING/FYVE/PHD"/>
</dbReference>
<evidence type="ECO:0000256" key="6">
    <source>
        <dbReference type="SAM" id="MobiDB-lite"/>
    </source>
</evidence>
<feature type="region of interest" description="Disordered" evidence="6">
    <location>
        <begin position="1504"/>
        <end position="1527"/>
    </location>
</feature>
<feature type="compositionally biased region" description="Basic and acidic residues" evidence="6">
    <location>
        <begin position="1679"/>
        <end position="1691"/>
    </location>
</feature>
<comment type="caution">
    <text evidence="8">The sequence shown here is derived from an EMBL/GenBank/DDBJ whole genome shotgun (WGS) entry which is preliminary data.</text>
</comment>
<accession>A0AAP0R8L7</accession>
<name>A0AAP0R8L7_LIQFO</name>
<protein>
    <recommendedName>
        <fullName evidence="7">Zinc finger PHD-type domain-containing protein</fullName>
    </recommendedName>
</protein>
<dbReference type="SMART" id="SM00249">
    <property type="entry name" value="PHD"/>
    <property type="match status" value="1"/>
</dbReference>
<evidence type="ECO:0000256" key="5">
    <source>
        <dbReference type="ARBA" id="ARBA00023163"/>
    </source>
</evidence>
<feature type="region of interest" description="Disordered" evidence="6">
    <location>
        <begin position="647"/>
        <end position="675"/>
    </location>
</feature>
<reference evidence="8 9" key="1">
    <citation type="journal article" date="2024" name="Plant J.">
        <title>Genome sequences and population genomics reveal climatic adaptation and genomic divergence between two closely related sweetgum species.</title>
        <authorList>
            <person name="Xu W.Q."/>
            <person name="Ren C.Q."/>
            <person name="Zhang X.Y."/>
            <person name="Comes H.P."/>
            <person name="Liu X.H."/>
            <person name="Li Y.G."/>
            <person name="Kettle C.J."/>
            <person name="Jalonen R."/>
            <person name="Gaisberger H."/>
            <person name="Ma Y.Z."/>
            <person name="Qiu Y.X."/>
        </authorList>
    </citation>
    <scope>NUCLEOTIDE SEQUENCE [LARGE SCALE GENOMIC DNA]</scope>
    <source>
        <strain evidence="8">Hangzhou</strain>
    </source>
</reference>
<dbReference type="GO" id="GO:0008270">
    <property type="term" value="F:zinc ion binding"/>
    <property type="evidence" value="ECO:0007669"/>
    <property type="project" value="UniProtKB-KW"/>
</dbReference>
<feature type="compositionally biased region" description="Polar residues" evidence="6">
    <location>
        <begin position="306"/>
        <end position="338"/>
    </location>
</feature>
<feature type="compositionally biased region" description="Polar residues" evidence="6">
    <location>
        <begin position="905"/>
        <end position="926"/>
    </location>
</feature>
<dbReference type="PANTHER" id="PTHR33304">
    <property type="match status" value="1"/>
</dbReference>
<dbReference type="InterPro" id="IPR011011">
    <property type="entry name" value="Znf_FYVE_PHD"/>
</dbReference>
<evidence type="ECO:0000259" key="7">
    <source>
        <dbReference type="SMART" id="SM00249"/>
    </source>
</evidence>
<feature type="compositionally biased region" description="Polar residues" evidence="6">
    <location>
        <begin position="570"/>
        <end position="579"/>
    </location>
</feature>
<organism evidence="8 9">
    <name type="scientific">Liquidambar formosana</name>
    <name type="common">Formosan gum</name>
    <dbReference type="NCBI Taxonomy" id="63359"/>
    <lineage>
        <taxon>Eukaryota</taxon>
        <taxon>Viridiplantae</taxon>
        <taxon>Streptophyta</taxon>
        <taxon>Embryophyta</taxon>
        <taxon>Tracheophyta</taxon>
        <taxon>Spermatophyta</taxon>
        <taxon>Magnoliopsida</taxon>
        <taxon>eudicotyledons</taxon>
        <taxon>Gunneridae</taxon>
        <taxon>Pentapetalae</taxon>
        <taxon>Saxifragales</taxon>
        <taxon>Altingiaceae</taxon>
        <taxon>Liquidambar</taxon>
    </lineage>
</organism>
<feature type="region of interest" description="Disordered" evidence="6">
    <location>
        <begin position="564"/>
        <end position="587"/>
    </location>
</feature>
<dbReference type="SUPFAM" id="SSF57903">
    <property type="entry name" value="FYVE/PHD zinc finger"/>
    <property type="match status" value="1"/>
</dbReference>
<dbReference type="Proteomes" id="UP001415857">
    <property type="component" value="Unassembled WGS sequence"/>
</dbReference>
<feature type="compositionally biased region" description="Low complexity" evidence="6">
    <location>
        <begin position="877"/>
        <end position="889"/>
    </location>
</feature>
<evidence type="ECO:0000256" key="2">
    <source>
        <dbReference type="ARBA" id="ARBA00022771"/>
    </source>
</evidence>
<dbReference type="InterPro" id="IPR049914">
    <property type="entry name" value="PHD1-3/5-6"/>
</dbReference>
<dbReference type="GO" id="GO:0140566">
    <property type="term" value="F:histone reader activity"/>
    <property type="evidence" value="ECO:0007669"/>
    <property type="project" value="InterPro"/>
</dbReference>
<dbReference type="Pfam" id="PF23121">
    <property type="entry name" value="SPOC_AIPP2"/>
    <property type="match status" value="1"/>
</dbReference>
<feature type="domain" description="Zinc finger PHD-type" evidence="7">
    <location>
        <begin position="472"/>
        <end position="519"/>
    </location>
</feature>
<feature type="region of interest" description="Disordered" evidence="6">
    <location>
        <begin position="440"/>
        <end position="464"/>
    </location>
</feature>
<dbReference type="EMBL" id="JBBPBK010000013">
    <property type="protein sequence ID" value="KAK9271648.1"/>
    <property type="molecule type" value="Genomic_DNA"/>
</dbReference>
<keyword evidence="9" id="KW-1185">Reference proteome</keyword>
<evidence type="ECO:0000256" key="3">
    <source>
        <dbReference type="ARBA" id="ARBA00022833"/>
    </source>
</evidence>
<keyword evidence="2" id="KW-0863">Zinc-finger</keyword>
<dbReference type="Gene3D" id="3.30.40.10">
    <property type="entry name" value="Zinc/RING finger domain, C3HC4 (zinc finger)"/>
    <property type="match status" value="1"/>
</dbReference>
<feature type="region of interest" description="Disordered" evidence="6">
    <location>
        <begin position="265"/>
        <end position="338"/>
    </location>
</feature>
<feature type="compositionally biased region" description="Polar residues" evidence="6">
    <location>
        <begin position="843"/>
        <end position="864"/>
    </location>
</feature>
<feature type="region of interest" description="Disordered" evidence="6">
    <location>
        <begin position="801"/>
        <end position="926"/>
    </location>
</feature>
<dbReference type="PANTHER" id="PTHR33304:SF9">
    <property type="entry name" value="RING_FYVE_PHD ZINC FINGER SUPERFAMILY PROTEIN"/>
    <property type="match status" value="1"/>
</dbReference>
<proteinExistence type="predicted"/>
<evidence type="ECO:0000256" key="1">
    <source>
        <dbReference type="ARBA" id="ARBA00022723"/>
    </source>
</evidence>
<feature type="region of interest" description="Disordered" evidence="6">
    <location>
        <begin position="1679"/>
        <end position="1705"/>
    </location>
</feature>
<evidence type="ECO:0000313" key="9">
    <source>
        <dbReference type="Proteomes" id="UP001415857"/>
    </source>
</evidence>
<dbReference type="InterPro" id="IPR056280">
    <property type="entry name" value="AIPP2-like_SPOC"/>
</dbReference>
<keyword evidence="1" id="KW-0479">Metal-binding</keyword>
<gene>
    <name evidence="8" type="ORF">L1049_002011</name>
</gene>
<keyword evidence="5" id="KW-0804">Transcription</keyword>
<feature type="compositionally biased region" description="Basic and acidic residues" evidence="6">
    <location>
        <begin position="276"/>
        <end position="286"/>
    </location>
</feature>
<dbReference type="GO" id="GO:0034244">
    <property type="term" value="P:negative regulation of transcription elongation by RNA polymerase II"/>
    <property type="evidence" value="ECO:0007669"/>
    <property type="project" value="InterPro"/>
</dbReference>
<keyword evidence="3" id="KW-0862">Zinc</keyword>
<sequence>MAKRKERTLEELYNVTKMIMEPEITPVLRGSWHMQGPVDETDYDIQTDTVSSRVGKGFGRYSMSQKVQLRAESGTCNVCSAPCSSCMHFNRARMGSKTDESSGETCRGNAASQYSINEGDVLPPLTSRACDNLQHTASETSNLLSVTSSHDSLSENAESKANLRSYDTFDASEVVEMCPKLSSGGTVAEDQLPSKPQCASNQGIVSNKYEDAKSVEGHDDNISCVSGANDGNIVVDYDNRNIDRKKLLCSSASASSLGPVGFGKRIHNHTASGSSDIHHDVEENHSNSRRQIRYTDDSLQKVPPISLSTAPNTDAGSSSPKVQSPYSHSEKSPTFNSNVRDLEEDLSFHRKGKLPESSIELMNSSLTKEVAADSLYVKKSVSKECANIFQDIKSGLIGGDSDVSIKLYPKLEAETDGDSGDLPDETLKCSDQNEQDKLNQSVELPDMQEPPLPSPSGDESDESDIVEHDVKVCDICGDAGREDLLAICSRCSDGAEHTYCMREMLDKVPEGQWLCEECKFAEETEKQKQDKVEVVDGNVKNQCFGLTSTVDSDLFVKLDTKDSDVEGNRSNKVSPSTQASRKRHADNIEVASVAKRQALETITGSPKASSPSRTAALSRDCSFRNLDKGKAKPTQQTSFGSHYINDIPETARPPTTGSCPQAPRGTLSKSNSFSAVNSKPKVKLVDDVAPHKQKWAREPASLDTKEGPIRMMGKSMSFKSAYSGRSSTTESKVKMLSSKFSHVHDAKGLKKVKERNTSERKNLSKSDRTLVCSVTASSTVSTPKIDQKLTPRGENVSLFSVSNNRDSKAVQSDGKLTTTSKPTGHLACKGSEVPFMLGEGKRQSSCSPNAIGPSPTNGLCSSVEQKPYQVSPKDEPSSSSSRTTERPSSNANGILQDGLPRSRESTVQAERTGESSLSRSRQGVSTGGINIPCQKCKEMGHDAQFCTIGSPRASAIDPSAARSSREEITKGNKLKAAIQAAMLKKPGIYKKNRLPDQSDELSMSSTDLNCEITSQDQLSVSSSLRNTISAEGTYEGQTIFRSCSSDSCKQTHINDVKQLTVDSTEAFKAGELDYLIPSDGKPTLRDFPSHVSATTYDLSRMSTIPELEYIWQGDFEVHRSGKVLDLCSGIQAHLSNCSSPKVLEVVKKFPHKVPLTEVPRLSTWPTQFHESGAAEDNIALYFFAKDLESYGRNYKILLESMMKNDLALKGNLDGVELLIFPSNQLPEKSQRWNMLFFLWGLFRARRVNCLDHVPGSSKKLDVPSLNVVTLGRYIPSPVMSLSENLCSPRRIIEESSACDRSCNAVLESNTPASLKLPILSSPATTNGDCDTKLYSLDRMLSGLQAKSDQQDSRLDPDSLSRIPTIGAKLCPELRYTSTSPKEHHDPDCKLDVERRFSVQATQSHSCSNKGEMMPMHWDIPNDGKDASSRSFKLLSVGPQEVGSVGSVGEEKILDRMNSSRDQVKLERNSKEVEGLDTEAALERETLMGDRSRKELNGLQFNHRKRSHLDLTQPASQASSSGTSQTMPWNDMSSLLVDGESFSKKLKTGFSGVYGSNSSRNTNALCDDFVSRVHDLGPSPTSMEKKCDGVCDEMDISEDSGATERFFFPVESLSVEDSRLANNSIPWKVLSSEDEVRLHDEVPNLELALGAETKLPKQGILPSPKQGILPFFVGMVDKKNNQDKPPVKVPTKEDDDDVSASLSLSLSFPFPDGERTVKPASKTEQLLPERRHANTSLILFGDFSDK</sequence>
<feature type="compositionally biased region" description="Low complexity" evidence="6">
    <location>
        <begin position="1511"/>
        <end position="1525"/>
    </location>
</feature>
<evidence type="ECO:0000256" key="4">
    <source>
        <dbReference type="ARBA" id="ARBA00023015"/>
    </source>
</evidence>
<keyword evidence="4" id="KW-0805">Transcription regulation</keyword>